<dbReference type="NCBIfam" id="NF004426">
    <property type="entry name" value="PRK05769.1"/>
    <property type="match status" value="1"/>
</dbReference>
<dbReference type="Gene3D" id="3.40.640.10">
    <property type="entry name" value="Type I PLP-dependent aspartate aminotransferase-like (Major domain)"/>
    <property type="match status" value="1"/>
</dbReference>
<dbReference type="EMBL" id="CP030840">
    <property type="protein sequence ID" value="AXC13715.1"/>
    <property type="molecule type" value="Genomic_DNA"/>
</dbReference>
<evidence type="ECO:0000256" key="5">
    <source>
        <dbReference type="ARBA" id="ARBA00022898"/>
    </source>
</evidence>
<keyword evidence="3 8" id="KW-0032">Aminotransferase</keyword>
<evidence type="ECO:0000256" key="6">
    <source>
        <dbReference type="RuleBase" id="RU003560"/>
    </source>
</evidence>
<dbReference type="CDD" id="cd00610">
    <property type="entry name" value="OAT_like"/>
    <property type="match status" value="1"/>
</dbReference>
<dbReference type="InterPro" id="IPR015421">
    <property type="entry name" value="PyrdxlP-dep_Trfase_major"/>
</dbReference>
<dbReference type="InterPro" id="IPR049704">
    <property type="entry name" value="Aminotrans_3_PPA_site"/>
</dbReference>
<accession>A0A2Z5G4X6</accession>
<feature type="compositionally biased region" description="Polar residues" evidence="7">
    <location>
        <begin position="473"/>
        <end position="486"/>
    </location>
</feature>
<dbReference type="GO" id="GO:0042802">
    <property type="term" value="F:identical protein binding"/>
    <property type="evidence" value="ECO:0007669"/>
    <property type="project" value="TreeGrafter"/>
</dbReference>
<dbReference type="RefSeq" id="WP_114208644.1">
    <property type="nucleotide sequence ID" value="NZ_CP030840.1"/>
</dbReference>
<feature type="compositionally biased region" description="Low complexity" evidence="7">
    <location>
        <begin position="11"/>
        <end position="29"/>
    </location>
</feature>
<dbReference type="SUPFAM" id="SSF53383">
    <property type="entry name" value="PLP-dependent transferases"/>
    <property type="match status" value="1"/>
</dbReference>
<evidence type="ECO:0000256" key="2">
    <source>
        <dbReference type="ARBA" id="ARBA00008954"/>
    </source>
</evidence>
<dbReference type="FunFam" id="3.40.640.10:FF:000013">
    <property type="entry name" value="4-aminobutyrate aminotransferase"/>
    <property type="match status" value="1"/>
</dbReference>
<evidence type="ECO:0000256" key="7">
    <source>
        <dbReference type="SAM" id="MobiDB-lite"/>
    </source>
</evidence>
<evidence type="ECO:0000256" key="4">
    <source>
        <dbReference type="ARBA" id="ARBA00022679"/>
    </source>
</evidence>
<evidence type="ECO:0000313" key="9">
    <source>
        <dbReference type="Proteomes" id="UP000253606"/>
    </source>
</evidence>
<dbReference type="GO" id="GO:0008483">
    <property type="term" value="F:transaminase activity"/>
    <property type="evidence" value="ECO:0007669"/>
    <property type="project" value="UniProtKB-KW"/>
</dbReference>
<dbReference type="InterPro" id="IPR005814">
    <property type="entry name" value="Aminotrans_3"/>
</dbReference>
<keyword evidence="9" id="KW-1185">Reference proteome</keyword>
<evidence type="ECO:0000313" key="8">
    <source>
        <dbReference type="EMBL" id="AXC13715.1"/>
    </source>
</evidence>
<feature type="region of interest" description="Disordered" evidence="7">
    <location>
        <begin position="1"/>
        <end position="29"/>
    </location>
</feature>
<name>A0A2Z5G4X6_9BACT</name>
<keyword evidence="4 8" id="KW-0808">Transferase</keyword>
<evidence type="ECO:0000256" key="1">
    <source>
        <dbReference type="ARBA" id="ARBA00001933"/>
    </source>
</evidence>
<protein>
    <submittedName>
        <fullName evidence="8">Ornithine aminotransferase</fullName>
    </submittedName>
</protein>
<dbReference type="PANTHER" id="PTHR11986">
    <property type="entry name" value="AMINOTRANSFERASE CLASS III"/>
    <property type="match status" value="1"/>
</dbReference>
<dbReference type="KEGG" id="abas:ACPOL_4442"/>
<dbReference type="Gene3D" id="3.90.1150.10">
    <property type="entry name" value="Aspartate Aminotransferase, domain 1"/>
    <property type="match status" value="1"/>
</dbReference>
<dbReference type="PROSITE" id="PS00600">
    <property type="entry name" value="AA_TRANSFER_CLASS_3"/>
    <property type="match status" value="1"/>
</dbReference>
<dbReference type="InterPro" id="IPR050103">
    <property type="entry name" value="Class-III_PLP-dep_AT"/>
</dbReference>
<sequence>MPNGKHILEFPSAPSSQESSAAQYGPKLLGPVPGPKARAIIEADDRLMSPSYTRSYPMVAKQGRGLRVEDVDGNEFLDFAAGIAVTSTGHCHPEVVAAIQKQAAELIHISGTDFYYESLVTFAERLSAVAPMPGPHRFYYGNSGAEAVECALKLARYHTQRQQVIAFFGAFHGRTMGALSLTASKPQQKRRFSPLVPGVTHVRYPYAYRGCSGGPQAEEAFALGCARYIEEKLFRTTIAPEEVAAIFVEPIQGEGGYVVAPTIFMQELRRICDKYDILLVADEVQSGAGRTGKWWAIEHTGVEPDIVCIAKGIASGMPLGICMARAGIMDWVPGSHASTFGGNPVSIAAALATMDILEREGISNAARMGEEMLDRLREWPKKHAIVGDVRGRGLMIGIEIVKDQASRSVAGLWRDRIVELAFERGLLILGCGETSIRLAPPLIVNTQEATIALEILEECISLVEDEFLPNKTTSRSGQELATSNHGGTMELEGAGR</sequence>
<comment type="cofactor">
    <cofactor evidence="1">
        <name>pyridoxal 5'-phosphate</name>
        <dbReference type="ChEBI" id="CHEBI:597326"/>
    </cofactor>
</comment>
<gene>
    <name evidence="8" type="ORF">ACPOL_4442</name>
</gene>
<feature type="region of interest" description="Disordered" evidence="7">
    <location>
        <begin position="473"/>
        <end position="496"/>
    </location>
</feature>
<dbReference type="InterPro" id="IPR015422">
    <property type="entry name" value="PyrdxlP-dep_Trfase_small"/>
</dbReference>
<comment type="similarity">
    <text evidence="2 6">Belongs to the class-III pyridoxal-phosphate-dependent aminotransferase family.</text>
</comment>
<dbReference type="PIRSF" id="PIRSF000521">
    <property type="entry name" value="Transaminase_4ab_Lys_Orn"/>
    <property type="match status" value="1"/>
</dbReference>
<organism evidence="8 9">
    <name type="scientific">Acidisarcina polymorpha</name>
    <dbReference type="NCBI Taxonomy" id="2211140"/>
    <lineage>
        <taxon>Bacteria</taxon>
        <taxon>Pseudomonadati</taxon>
        <taxon>Acidobacteriota</taxon>
        <taxon>Terriglobia</taxon>
        <taxon>Terriglobales</taxon>
        <taxon>Acidobacteriaceae</taxon>
        <taxon>Acidisarcina</taxon>
    </lineage>
</organism>
<dbReference type="Proteomes" id="UP000253606">
    <property type="component" value="Chromosome"/>
</dbReference>
<dbReference type="PANTHER" id="PTHR11986:SF58">
    <property type="entry name" value="LEUCINE_METHIONINE RACEMASE"/>
    <property type="match status" value="1"/>
</dbReference>
<reference evidence="8 9" key="1">
    <citation type="journal article" date="2018" name="Front. Microbiol.">
        <title>Hydrolytic Capabilities as a Key to Environmental Success: Chitinolytic and Cellulolytic Acidobacteria From Acidic Sub-arctic Soils and Boreal Peatlands.</title>
        <authorList>
            <person name="Belova S.E."/>
            <person name="Ravin N.V."/>
            <person name="Pankratov T.A."/>
            <person name="Rakitin A.L."/>
            <person name="Ivanova A.A."/>
            <person name="Beletsky A.V."/>
            <person name="Mardanov A.V."/>
            <person name="Sinninghe Damste J.S."/>
            <person name="Dedysh S.N."/>
        </authorList>
    </citation>
    <scope>NUCLEOTIDE SEQUENCE [LARGE SCALE GENOMIC DNA]</scope>
    <source>
        <strain evidence="8 9">SBC82</strain>
    </source>
</reference>
<dbReference type="InterPro" id="IPR015424">
    <property type="entry name" value="PyrdxlP-dep_Trfase"/>
</dbReference>
<dbReference type="OrthoDB" id="9807885at2"/>
<dbReference type="Pfam" id="PF00202">
    <property type="entry name" value="Aminotran_3"/>
    <property type="match status" value="1"/>
</dbReference>
<proteinExistence type="inferred from homology"/>
<evidence type="ECO:0000256" key="3">
    <source>
        <dbReference type="ARBA" id="ARBA00022576"/>
    </source>
</evidence>
<dbReference type="GO" id="GO:0030170">
    <property type="term" value="F:pyridoxal phosphate binding"/>
    <property type="evidence" value="ECO:0007669"/>
    <property type="project" value="InterPro"/>
</dbReference>
<keyword evidence="5 6" id="KW-0663">Pyridoxal phosphate</keyword>
<dbReference type="AlphaFoldDB" id="A0A2Z5G4X6"/>